<evidence type="ECO:0000256" key="1">
    <source>
        <dbReference type="SAM" id="MobiDB-lite"/>
    </source>
</evidence>
<reference evidence="3" key="4">
    <citation type="journal article" date="2015" name="G3 (Bethesda)">
        <title>Genome sequences of three phytopathogenic species of the Magnaporthaceae family of fungi.</title>
        <authorList>
            <person name="Okagaki L.H."/>
            <person name="Nunes C.C."/>
            <person name="Sailsbery J."/>
            <person name="Clay B."/>
            <person name="Brown D."/>
            <person name="John T."/>
            <person name="Oh Y."/>
            <person name="Young N."/>
            <person name="Fitzgerald M."/>
            <person name="Haas B.J."/>
            <person name="Zeng Q."/>
            <person name="Young S."/>
            <person name="Adiconis X."/>
            <person name="Fan L."/>
            <person name="Levin J.Z."/>
            <person name="Mitchell T.K."/>
            <person name="Okubara P.A."/>
            <person name="Farman M.L."/>
            <person name="Kohn L.M."/>
            <person name="Birren B."/>
            <person name="Ma L.-J."/>
            <person name="Dean R.A."/>
        </authorList>
    </citation>
    <scope>NUCLEOTIDE SEQUENCE</scope>
    <source>
        <strain evidence="3">ATCC 64411 / 73-15</strain>
    </source>
</reference>
<dbReference type="Gene3D" id="3.90.1300.10">
    <property type="entry name" value="Amidase signature (AS) domain"/>
    <property type="match status" value="1"/>
</dbReference>
<dbReference type="STRING" id="644358.A0A0C4DR07"/>
<dbReference type="VEuPathDB" id="FungiDB:MAPG_02306"/>
<keyword evidence="4" id="KW-1185">Reference proteome</keyword>
<proteinExistence type="predicted"/>
<dbReference type="EnsemblFungi" id="MAPG_02306T0">
    <property type="protein sequence ID" value="MAPG_02306T0"/>
    <property type="gene ID" value="MAPG_02306"/>
</dbReference>
<reference evidence="4" key="1">
    <citation type="submission" date="2010-05" db="EMBL/GenBank/DDBJ databases">
        <title>The genome sequence of Magnaporthe poae strain ATCC 64411.</title>
        <authorList>
            <person name="Ma L.-J."/>
            <person name="Dead R."/>
            <person name="Young S."/>
            <person name="Zeng Q."/>
            <person name="Koehrsen M."/>
            <person name="Alvarado L."/>
            <person name="Berlin A."/>
            <person name="Chapman S.B."/>
            <person name="Chen Z."/>
            <person name="Freedman E."/>
            <person name="Gellesch M."/>
            <person name="Goldberg J."/>
            <person name="Griggs A."/>
            <person name="Gujja S."/>
            <person name="Heilman E.R."/>
            <person name="Heiman D."/>
            <person name="Hepburn T."/>
            <person name="Howarth C."/>
            <person name="Jen D."/>
            <person name="Larson L."/>
            <person name="Mehta T."/>
            <person name="Neiman D."/>
            <person name="Pearson M."/>
            <person name="Roberts A."/>
            <person name="Saif S."/>
            <person name="Shea T."/>
            <person name="Shenoy N."/>
            <person name="Sisk P."/>
            <person name="Stolte C."/>
            <person name="Sykes S."/>
            <person name="Walk T."/>
            <person name="White J."/>
            <person name="Yandava C."/>
            <person name="Haas B."/>
            <person name="Nusbaum C."/>
            <person name="Birren B."/>
        </authorList>
    </citation>
    <scope>NUCLEOTIDE SEQUENCE [LARGE SCALE GENOMIC DNA]</scope>
    <source>
        <strain evidence="4">ATCC 64411 / 73-15</strain>
    </source>
</reference>
<feature type="region of interest" description="Disordered" evidence="1">
    <location>
        <begin position="1"/>
        <end position="27"/>
    </location>
</feature>
<dbReference type="EMBL" id="GL876967">
    <property type="protein sequence ID" value="KLU83241.1"/>
    <property type="molecule type" value="Genomic_DNA"/>
</dbReference>
<dbReference type="EMBL" id="ADBL01000582">
    <property type="status" value="NOT_ANNOTATED_CDS"/>
    <property type="molecule type" value="Genomic_DNA"/>
</dbReference>
<evidence type="ECO:0000313" key="4">
    <source>
        <dbReference type="Proteomes" id="UP000011715"/>
    </source>
</evidence>
<name>A0A0C4DR07_MAGP6</name>
<protein>
    <submittedName>
        <fullName evidence="2 3">Uncharacterized protein</fullName>
    </submittedName>
</protein>
<dbReference type="AlphaFoldDB" id="A0A0C4DR07"/>
<dbReference type="PANTHER" id="PTHR42678:SF5">
    <property type="entry name" value="GLUTAMYL-TRNA(GLN) AMIDOTRANSFERASE SUBUNIT A"/>
    <property type="match status" value="1"/>
</dbReference>
<dbReference type="Proteomes" id="UP000011715">
    <property type="component" value="Unassembled WGS sequence"/>
</dbReference>
<dbReference type="eggNOG" id="KOG1211">
    <property type="taxonomic scope" value="Eukaryota"/>
</dbReference>
<reference evidence="3" key="5">
    <citation type="submission" date="2015-06" db="UniProtKB">
        <authorList>
            <consortium name="EnsemblFungi"/>
        </authorList>
    </citation>
    <scope>IDENTIFICATION</scope>
    <source>
        <strain evidence="3">ATCC 64411</strain>
    </source>
</reference>
<sequence>MQEYYLGGRHHTTEPLPNNRRSGPVIGGGPATELDERVLSGFAAGSGYTIQEGPSSNRPGNGWSLGLSARCSAGGGVAAVVNITDRLYDAIDIAARLDVQRFEYREMLDSYLARATGPGVPRSFHELYYPNPNNNSSTRGKDFLVLPAQYEYISSASSLSTSDAAYTARKRGIADLTNSLHATFASHNLDAIIYPEQKNLVARIGSPSQAGRNGILAALTGFPVVAAPAGFGFSAAASTDDDGDDGDAPAGVPIGIEILGLPWSEGKLLGIARALADLLAEGPVIVGGSTRIMPPFANASVETRAYAAVPEIVPNRGNIPAAYPLGTLA</sequence>
<dbReference type="SUPFAM" id="SSF75304">
    <property type="entry name" value="Amidase signature (AS) enzymes"/>
    <property type="match status" value="1"/>
</dbReference>
<dbReference type="InterPro" id="IPR036928">
    <property type="entry name" value="AS_sf"/>
</dbReference>
<reference evidence="2" key="3">
    <citation type="submission" date="2011-03" db="EMBL/GenBank/DDBJ databases">
        <title>Annotation of Magnaporthe poae ATCC 64411.</title>
        <authorList>
            <person name="Ma L.-J."/>
            <person name="Dead R."/>
            <person name="Young S.K."/>
            <person name="Zeng Q."/>
            <person name="Gargeya S."/>
            <person name="Fitzgerald M."/>
            <person name="Haas B."/>
            <person name="Abouelleil A."/>
            <person name="Alvarado L."/>
            <person name="Arachchi H.M."/>
            <person name="Berlin A."/>
            <person name="Brown A."/>
            <person name="Chapman S.B."/>
            <person name="Chen Z."/>
            <person name="Dunbar C."/>
            <person name="Freedman E."/>
            <person name="Gearin G."/>
            <person name="Gellesch M."/>
            <person name="Goldberg J."/>
            <person name="Griggs A."/>
            <person name="Gujja S."/>
            <person name="Heiman D."/>
            <person name="Howarth C."/>
            <person name="Larson L."/>
            <person name="Lui A."/>
            <person name="MacDonald P.J.P."/>
            <person name="Mehta T."/>
            <person name="Montmayeur A."/>
            <person name="Murphy C."/>
            <person name="Neiman D."/>
            <person name="Pearson M."/>
            <person name="Priest M."/>
            <person name="Roberts A."/>
            <person name="Saif S."/>
            <person name="Shea T."/>
            <person name="Shenoy N."/>
            <person name="Sisk P."/>
            <person name="Stolte C."/>
            <person name="Sykes S."/>
            <person name="Yandava C."/>
            <person name="Wortman J."/>
            <person name="Nusbaum C."/>
            <person name="Birren B."/>
        </authorList>
    </citation>
    <scope>NUCLEOTIDE SEQUENCE</scope>
    <source>
        <strain evidence="2">ATCC 64411</strain>
    </source>
</reference>
<dbReference type="PANTHER" id="PTHR42678">
    <property type="entry name" value="AMIDASE"/>
    <property type="match status" value="1"/>
</dbReference>
<gene>
    <name evidence="2" type="ORF">MAPG_02306</name>
</gene>
<evidence type="ECO:0000313" key="3">
    <source>
        <dbReference type="EnsemblFungi" id="MAPG_02306T0"/>
    </source>
</evidence>
<reference evidence="2" key="2">
    <citation type="submission" date="2010-05" db="EMBL/GenBank/DDBJ databases">
        <title>The Genome Sequence of Magnaporthe poae strain ATCC 64411.</title>
        <authorList>
            <consortium name="The Broad Institute Genome Sequencing Platform"/>
            <consortium name="Broad Institute Genome Sequencing Center for Infectious Disease"/>
            <person name="Ma L.-J."/>
            <person name="Dead R."/>
            <person name="Young S."/>
            <person name="Zeng Q."/>
            <person name="Koehrsen M."/>
            <person name="Alvarado L."/>
            <person name="Berlin A."/>
            <person name="Chapman S.B."/>
            <person name="Chen Z."/>
            <person name="Freedman E."/>
            <person name="Gellesch M."/>
            <person name="Goldberg J."/>
            <person name="Griggs A."/>
            <person name="Gujja S."/>
            <person name="Heilman E.R."/>
            <person name="Heiman D."/>
            <person name="Hepburn T."/>
            <person name="Howarth C."/>
            <person name="Jen D."/>
            <person name="Larson L."/>
            <person name="Mehta T."/>
            <person name="Neiman D."/>
            <person name="Pearson M."/>
            <person name="Roberts A."/>
            <person name="Saif S."/>
            <person name="Shea T."/>
            <person name="Shenoy N."/>
            <person name="Sisk P."/>
            <person name="Stolte C."/>
            <person name="Sykes S."/>
            <person name="Walk T."/>
            <person name="White J."/>
            <person name="Yandava C."/>
            <person name="Haas B."/>
            <person name="Nusbaum C."/>
            <person name="Birren B."/>
        </authorList>
    </citation>
    <scope>NUCLEOTIDE SEQUENCE</scope>
    <source>
        <strain evidence="2">ATCC 64411</strain>
    </source>
</reference>
<dbReference type="EMBL" id="ADBL01000581">
    <property type="status" value="NOT_ANNOTATED_CDS"/>
    <property type="molecule type" value="Genomic_DNA"/>
</dbReference>
<organism evidence="3 4">
    <name type="scientific">Magnaporthiopsis poae (strain ATCC 64411 / 73-15)</name>
    <name type="common">Kentucky bluegrass fungus</name>
    <name type="synonym">Magnaporthe poae</name>
    <dbReference type="NCBI Taxonomy" id="644358"/>
    <lineage>
        <taxon>Eukaryota</taxon>
        <taxon>Fungi</taxon>
        <taxon>Dikarya</taxon>
        <taxon>Ascomycota</taxon>
        <taxon>Pezizomycotina</taxon>
        <taxon>Sordariomycetes</taxon>
        <taxon>Sordariomycetidae</taxon>
        <taxon>Magnaporthales</taxon>
        <taxon>Magnaporthaceae</taxon>
        <taxon>Magnaporthiopsis</taxon>
    </lineage>
</organism>
<accession>A0A0C4DR07</accession>
<dbReference type="OrthoDB" id="566138at2759"/>
<evidence type="ECO:0000313" key="2">
    <source>
        <dbReference type="EMBL" id="KLU83241.1"/>
    </source>
</evidence>